<keyword evidence="2" id="KW-0472">Membrane</keyword>
<keyword evidence="2" id="KW-0812">Transmembrane</keyword>
<keyword evidence="2" id="KW-1133">Transmembrane helix</keyword>
<evidence type="ECO:0000256" key="2">
    <source>
        <dbReference type="SAM" id="Phobius"/>
    </source>
</evidence>
<evidence type="ECO:0000256" key="1">
    <source>
        <dbReference type="SAM" id="MobiDB-lite"/>
    </source>
</evidence>
<feature type="transmembrane region" description="Helical" evidence="2">
    <location>
        <begin position="20"/>
        <end position="40"/>
    </location>
</feature>
<reference evidence="3" key="1">
    <citation type="submission" date="2023-06" db="EMBL/GenBank/DDBJ databases">
        <title>Conoideocrella luteorostrata (Hypocreales: Clavicipitaceae), a potential biocontrol fungus for elongate hemlock scale in United States Christmas tree production areas.</title>
        <authorList>
            <person name="Barrett H."/>
            <person name="Lovett B."/>
            <person name="Macias A.M."/>
            <person name="Stajich J.E."/>
            <person name="Kasson M.T."/>
        </authorList>
    </citation>
    <scope>NUCLEOTIDE SEQUENCE</scope>
    <source>
        <strain evidence="3">ARSEF 14590</strain>
    </source>
</reference>
<dbReference type="EMBL" id="JASWJB010000170">
    <property type="protein sequence ID" value="KAK2594405.1"/>
    <property type="molecule type" value="Genomic_DNA"/>
</dbReference>
<keyword evidence="4" id="KW-1185">Reference proteome</keyword>
<proteinExistence type="predicted"/>
<comment type="caution">
    <text evidence="3">The sequence shown here is derived from an EMBL/GenBank/DDBJ whole genome shotgun (WGS) entry which is preliminary data.</text>
</comment>
<feature type="region of interest" description="Disordered" evidence="1">
    <location>
        <begin position="75"/>
        <end position="119"/>
    </location>
</feature>
<evidence type="ECO:0000313" key="3">
    <source>
        <dbReference type="EMBL" id="KAK2594405.1"/>
    </source>
</evidence>
<dbReference type="AlphaFoldDB" id="A0AAJ0FZ42"/>
<evidence type="ECO:0000313" key="4">
    <source>
        <dbReference type="Proteomes" id="UP001251528"/>
    </source>
</evidence>
<gene>
    <name evidence="3" type="ORF">QQS21_007911</name>
</gene>
<dbReference type="Proteomes" id="UP001251528">
    <property type="component" value="Unassembled WGS sequence"/>
</dbReference>
<organism evidence="3 4">
    <name type="scientific">Conoideocrella luteorostrata</name>
    <dbReference type="NCBI Taxonomy" id="1105319"/>
    <lineage>
        <taxon>Eukaryota</taxon>
        <taxon>Fungi</taxon>
        <taxon>Dikarya</taxon>
        <taxon>Ascomycota</taxon>
        <taxon>Pezizomycotina</taxon>
        <taxon>Sordariomycetes</taxon>
        <taxon>Hypocreomycetidae</taxon>
        <taxon>Hypocreales</taxon>
        <taxon>Clavicipitaceae</taxon>
        <taxon>Conoideocrella</taxon>
    </lineage>
</organism>
<accession>A0AAJ0FZ42</accession>
<protein>
    <submittedName>
        <fullName evidence="3">Uncharacterized protein</fullName>
    </submittedName>
</protein>
<sequence length="155" mass="16553">MNMGTATPSSSKTLTTAEMAGIAGVVLAALALVTLVIVLLRCRQWRRRDESLWSILLSEKRKHVKVAIPFWENSHPRRHGIDSFSNDRFSTSNSSSGLADGQPAMAQPDKAHGKPSSAPAISPLGLHVAAAASASSFLRLFTNSSARSQASNEKV</sequence>
<feature type="compositionally biased region" description="Low complexity" evidence="1">
    <location>
        <begin position="82"/>
        <end position="96"/>
    </location>
</feature>
<name>A0AAJ0FZ42_9HYPO</name>